<evidence type="ECO:0000313" key="3">
    <source>
        <dbReference type="Proteomes" id="UP001552479"/>
    </source>
</evidence>
<organism evidence="2 3">
    <name type="scientific">Streptomyces roseoverticillatus</name>
    <dbReference type="NCBI Taxonomy" id="66429"/>
    <lineage>
        <taxon>Bacteria</taxon>
        <taxon>Bacillati</taxon>
        <taxon>Actinomycetota</taxon>
        <taxon>Actinomycetes</taxon>
        <taxon>Kitasatosporales</taxon>
        <taxon>Streptomycetaceae</taxon>
        <taxon>Streptomyces</taxon>
    </lineage>
</organism>
<dbReference type="EMBL" id="JBFASG010000019">
    <property type="protein sequence ID" value="MEV4925038.1"/>
    <property type="molecule type" value="Genomic_DNA"/>
</dbReference>
<name>A0ABV3IX39_9ACTN</name>
<evidence type="ECO:0000256" key="1">
    <source>
        <dbReference type="SAM" id="MobiDB-lite"/>
    </source>
</evidence>
<evidence type="ECO:0008006" key="4">
    <source>
        <dbReference type="Google" id="ProtNLM"/>
    </source>
</evidence>
<proteinExistence type="predicted"/>
<reference evidence="2 3" key="1">
    <citation type="submission" date="2024-06" db="EMBL/GenBank/DDBJ databases">
        <title>The Natural Products Discovery Center: Release of the First 8490 Sequenced Strains for Exploring Actinobacteria Biosynthetic Diversity.</title>
        <authorList>
            <person name="Kalkreuter E."/>
            <person name="Kautsar S.A."/>
            <person name="Yang D."/>
            <person name="Bader C.D."/>
            <person name="Teijaro C.N."/>
            <person name="Fluegel L."/>
            <person name="Davis C.M."/>
            <person name="Simpson J.R."/>
            <person name="Lauterbach L."/>
            <person name="Steele A.D."/>
            <person name="Gui C."/>
            <person name="Meng S."/>
            <person name="Li G."/>
            <person name="Viehrig K."/>
            <person name="Ye F."/>
            <person name="Su P."/>
            <person name="Kiefer A.F."/>
            <person name="Nichols A."/>
            <person name="Cepeda A.J."/>
            <person name="Yan W."/>
            <person name="Fan B."/>
            <person name="Jiang Y."/>
            <person name="Adhikari A."/>
            <person name="Zheng C.-J."/>
            <person name="Schuster L."/>
            <person name="Cowan T.M."/>
            <person name="Smanski M.J."/>
            <person name="Chevrette M.G."/>
            <person name="De Carvalho L.P.S."/>
            <person name="Shen B."/>
        </authorList>
    </citation>
    <scope>NUCLEOTIDE SEQUENCE [LARGE SCALE GENOMIC DNA]</scope>
    <source>
        <strain evidence="2 3">NPDC053791</strain>
    </source>
</reference>
<dbReference type="RefSeq" id="WP_366088869.1">
    <property type="nucleotide sequence ID" value="NZ_JBFASG010000019.1"/>
</dbReference>
<dbReference type="Proteomes" id="UP001552479">
    <property type="component" value="Unassembled WGS sequence"/>
</dbReference>
<evidence type="ECO:0000313" key="2">
    <source>
        <dbReference type="EMBL" id="MEV4925038.1"/>
    </source>
</evidence>
<keyword evidence="3" id="KW-1185">Reference proteome</keyword>
<accession>A0ABV3IX39</accession>
<gene>
    <name evidence="2" type="ORF">AB0L03_19725</name>
</gene>
<sequence>MDSRSLGCGVEGPHLHVVRRQNINGAWSKSRKAWVLPVDFLVVQAVDQYVLECHEILGTAGSDFLLVNLLPPPALGLPGVSRGDRGVARVAAEAGGSGTPGRAADVPARDGQQRRRRRRHA</sequence>
<comment type="caution">
    <text evidence="2">The sequence shown here is derived from an EMBL/GenBank/DDBJ whole genome shotgun (WGS) entry which is preliminary data.</text>
</comment>
<protein>
    <recommendedName>
        <fullName evidence="4">Transposase</fullName>
    </recommendedName>
</protein>
<feature type="region of interest" description="Disordered" evidence="1">
    <location>
        <begin position="88"/>
        <end position="121"/>
    </location>
</feature>